<accession>A0ABP0GFQ7</accession>
<dbReference type="EMBL" id="CAWYQH010000108">
    <property type="protein sequence ID" value="CAK8689010.1"/>
    <property type="molecule type" value="Genomic_DNA"/>
</dbReference>
<feature type="region of interest" description="Disordered" evidence="1">
    <location>
        <begin position="641"/>
        <end position="680"/>
    </location>
</feature>
<dbReference type="PANTHER" id="PTHR23093">
    <property type="entry name" value="SIMILAR TO CHROMOSOME 3 OPEN READING FRAME 20"/>
    <property type="match status" value="1"/>
</dbReference>
<feature type="region of interest" description="Disordered" evidence="1">
    <location>
        <begin position="801"/>
        <end position="888"/>
    </location>
</feature>
<feature type="compositionally biased region" description="Basic residues" evidence="1">
    <location>
        <begin position="661"/>
        <end position="676"/>
    </location>
</feature>
<organism evidence="3 4">
    <name type="scientific">Clavelina lepadiformis</name>
    <name type="common">Light-bulb sea squirt</name>
    <name type="synonym">Ascidia lepadiformis</name>
    <dbReference type="NCBI Taxonomy" id="159417"/>
    <lineage>
        <taxon>Eukaryota</taxon>
        <taxon>Metazoa</taxon>
        <taxon>Chordata</taxon>
        <taxon>Tunicata</taxon>
        <taxon>Ascidiacea</taxon>
        <taxon>Aplousobranchia</taxon>
        <taxon>Clavelinidae</taxon>
        <taxon>Clavelina</taxon>
    </lineage>
</organism>
<feature type="region of interest" description="Disordered" evidence="1">
    <location>
        <begin position="1123"/>
        <end position="1147"/>
    </location>
</feature>
<proteinExistence type="predicted"/>
<dbReference type="Pfam" id="PF14977">
    <property type="entry name" value="FAM194"/>
    <property type="match status" value="1"/>
</dbReference>
<evidence type="ECO:0000256" key="1">
    <source>
        <dbReference type="SAM" id="MobiDB-lite"/>
    </source>
</evidence>
<sequence length="1226" mass="135729">MESSLPENNNYLFFHHQRNPVRQYRRVRKEPEELPQALRYFKYANLNPRIAAFLGKQDPKSILKRAKGGKQDGKEVVAGAQPDGDVGLMGGEFRNELSQEVRHLFPDINDSKGGMLGSFGDNPFGNSRLSFNEAEDPQRYQFEETTFAAPNILRELADTLQRFETSFKEYAQRTTLYDPSTGEPVPTEKTRPSMLLPPGIADLLCQEWKDVTADAMYIPRTWQSSSYQAGYKYAPTINSGKQDVTQLLPNDTGIPKVVATGAGSGEKSGPKISSGLKSIVDLLEESRSKAHTKGSNADTRTALDLKKAGKTSVKDIAQNFLGLPVTGLSKNKDWSTKSNVSIAGPPEPYDKLPRYGGNPTLSFNLSSKKAFEEGWIVNAQPEPDLEQSNLLEWATSRLQSVMKQKEEEEEIAKSNGCDKPMMIRNYGDSRRDTLLKLYRKGNESDGRAGAVSAGLLPGRKSGGVPKIPQLSKMDSAEKEKFMVQLPDGSITVYYPKNGEVAVMASAVPDAPDQLYVTCYANNEDRTCLASFTPYGKSCCYHKNGVPGLILTNQGGLLKTENGSVARKWEWPKNGGKLKESVIFHLNKEMYVRVINKSNVTLHFNSNRESIKIPVGAMSSVRSPQSGAESVGVLQSGTKLSSKAATDLQVTPKPGKGEKVKTANKSRKNVGPRKSSKKPYELEELKHALDPPERFEFESQADRELAKLQDKTRNLVDDWMEHYRMSVGISSPVLKRMLDKPQVKSAHRTIQSARERKVSNIEDVEFDDKGTKFQSFRSPSAPPRHMIPGPHAVVLNEHRKKALTSSNVSKKGDSHVRIVNTPTDGADTRIGKEKFSNTMTSAHGSRQRPATLGSKSLQRSSRSIVRTSSSASAAGVSSSSSREKSWTPASECCPVATRNKLLQSENKPGEKTFQCKCSKHRIPSIHDLEFDYYLRIVAPVTQLIVIYVINSLYPDASPYDSMFERLYIEKNRNRTHPCRQSRHDNYRVLRYDLAVAKLGTGRATPLLLGRHNVVPGMTLMYCGGRLLFADHIFNGYGNAKNDFKKQVFRTKQQCILGHFLPDDFRFTPGRGRSGARSAWGGEVGGTGVDGKGTPGMFFSKPTSPAVPGTRSKMGGVRIYSPSAFDTSQSSSDLTTLQPHPARMPASKSFDTSRDFVQFSLSTRMYVLPHTRQKSHSANQSPQGGVSIRQKHNASFPPTRATAHSAVESDGSLRVGHHNTFVRMQRVK</sequence>
<evidence type="ECO:0000313" key="3">
    <source>
        <dbReference type="EMBL" id="CAK8689010.1"/>
    </source>
</evidence>
<dbReference type="PANTHER" id="PTHR23093:SF16">
    <property type="entry name" value="FAM194 C-TERMINAL DOMAIN-CONTAINING PROTEIN"/>
    <property type="match status" value="1"/>
</dbReference>
<comment type="caution">
    <text evidence="3">The sequence shown here is derived from an EMBL/GenBank/DDBJ whole genome shotgun (WGS) entry which is preliminary data.</text>
</comment>
<protein>
    <recommendedName>
        <fullName evidence="2">FAM194 C-terminal domain-containing protein</fullName>
    </recommendedName>
</protein>
<dbReference type="InterPro" id="IPR029281">
    <property type="entry name" value="FAM194_C"/>
</dbReference>
<dbReference type="Proteomes" id="UP001642483">
    <property type="component" value="Unassembled WGS sequence"/>
</dbReference>
<name>A0ABP0GFQ7_CLALP</name>
<feature type="region of interest" description="Disordered" evidence="1">
    <location>
        <begin position="1070"/>
        <end position="1091"/>
    </location>
</feature>
<feature type="domain" description="FAM194 C-terminal" evidence="2">
    <location>
        <begin position="476"/>
        <end position="623"/>
    </location>
</feature>
<gene>
    <name evidence="3" type="ORF">CVLEPA_LOCUS21000</name>
</gene>
<feature type="compositionally biased region" description="Low complexity" evidence="1">
    <location>
        <begin position="1124"/>
        <end position="1136"/>
    </location>
</feature>
<evidence type="ECO:0000313" key="4">
    <source>
        <dbReference type="Proteomes" id="UP001642483"/>
    </source>
</evidence>
<feature type="region of interest" description="Disordered" evidence="1">
    <location>
        <begin position="1169"/>
        <end position="1226"/>
    </location>
</feature>
<feature type="compositionally biased region" description="Low complexity" evidence="1">
    <location>
        <begin position="858"/>
        <end position="879"/>
    </location>
</feature>
<feature type="compositionally biased region" description="Basic and acidic residues" evidence="1">
    <location>
        <begin position="825"/>
        <end position="834"/>
    </location>
</feature>
<feature type="compositionally biased region" description="Gly residues" evidence="1">
    <location>
        <begin position="1080"/>
        <end position="1091"/>
    </location>
</feature>
<keyword evidence="4" id="KW-1185">Reference proteome</keyword>
<evidence type="ECO:0000259" key="2">
    <source>
        <dbReference type="Pfam" id="PF14977"/>
    </source>
</evidence>
<reference evidence="3 4" key="1">
    <citation type="submission" date="2024-02" db="EMBL/GenBank/DDBJ databases">
        <authorList>
            <person name="Daric V."/>
            <person name="Darras S."/>
        </authorList>
    </citation>
    <scope>NUCLEOTIDE SEQUENCE [LARGE SCALE GENOMIC DNA]</scope>
</reference>